<proteinExistence type="predicted"/>
<reference evidence="3" key="1">
    <citation type="journal article" date="2023" name="Mol. Phylogenet. Evol.">
        <title>Genome-scale phylogeny and comparative genomics of the fungal order Sordariales.</title>
        <authorList>
            <person name="Hensen N."/>
            <person name="Bonometti L."/>
            <person name="Westerberg I."/>
            <person name="Brannstrom I.O."/>
            <person name="Guillou S."/>
            <person name="Cros-Aarteil S."/>
            <person name="Calhoun S."/>
            <person name="Haridas S."/>
            <person name="Kuo A."/>
            <person name="Mondo S."/>
            <person name="Pangilinan J."/>
            <person name="Riley R."/>
            <person name="LaButti K."/>
            <person name="Andreopoulos B."/>
            <person name="Lipzen A."/>
            <person name="Chen C."/>
            <person name="Yan M."/>
            <person name="Daum C."/>
            <person name="Ng V."/>
            <person name="Clum A."/>
            <person name="Steindorff A."/>
            <person name="Ohm R.A."/>
            <person name="Martin F."/>
            <person name="Silar P."/>
            <person name="Natvig D.O."/>
            <person name="Lalanne C."/>
            <person name="Gautier V."/>
            <person name="Ament-Velasquez S.L."/>
            <person name="Kruys A."/>
            <person name="Hutchinson M.I."/>
            <person name="Powell A.J."/>
            <person name="Barry K."/>
            <person name="Miller A.N."/>
            <person name="Grigoriev I.V."/>
            <person name="Debuchy R."/>
            <person name="Gladieux P."/>
            <person name="Hiltunen Thoren M."/>
            <person name="Johannesson H."/>
        </authorList>
    </citation>
    <scope>NUCLEOTIDE SEQUENCE</scope>
    <source>
        <strain evidence="3">CBS 118394</strain>
    </source>
</reference>
<name>A0AAE0HVC9_9PEZI</name>
<dbReference type="PANTHER" id="PTHR31642:SF310">
    <property type="entry name" value="FATTY ALCOHOL:CAFFEOYL-COA ACYLTRANSFERASE"/>
    <property type="match status" value="1"/>
</dbReference>
<accession>A0AAE0HVC9</accession>
<sequence length="511" mass="57165">MIASTTQHLRLNPLDHFPPSNYNFFVSYLPLKDGVTPQEVFEVLHESLVRLFRELPWLSGKVWPESPSTPGWRPGQLEIRYTTSDFEDEANLPLRHLVMNHLRPEELRGMTFDDLREKGFPFDAFEDEQLIRHELLPRFEDGPDVMAVQANFMPGACLLVSGVQHAVSDGTSYFDVAKVFAGHCESLQKPGAPVAEPISAECSDRRILDVVWEKEGTGTPMDKIDSVSWGLLDLQRPGSPTRPEAAKSLKTLSKDQMQAGMFYVSPDKFVALRKRCAAAAAAAAAATSGSSTSSRVSGNDALTALIWRGMLKAKYKAALAAGRIREDDEHLPEARLFSTVDGRPNMSKSQALPMVYLGNLFFIHLCKLPLRTLAAPDTRLGAVAEDIRAVLHKSTHAVLQDAYTLARQVDDLNKIRFNRGHTPGSFDIVISSFLMFPYDGTAWGTKVFANGGRPYAVRPLMRRFARASQFCFVLPRKRNGAVEFVLTLYEDEMKILLEDDEFAEWALYYSF</sequence>
<dbReference type="EMBL" id="JAUEDM010000007">
    <property type="protein sequence ID" value="KAK3313620.1"/>
    <property type="molecule type" value="Genomic_DNA"/>
</dbReference>
<dbReference type="GO" id="GO:0016747">
    <property type="term" value="F:acyltransferase activity, transferring groups other than amino-acyl groups"/>
    <property type="evidence" value="ECO:0007669"/>
    <property type="project" value="TreeGrafter"/>
</dbReference>
<dbReference type="Pfam" id="PF02458">
    <property type="entry name" value="Transferase"/>
    <property type="match status" value="1"/>
</dbReference>
<dbReference type="InterPro" id="IPR023213">
    <property type="entry name" value="CAT-like_dom_sf"/>
</dbReference>
<keyword evidence="1" id="KW-0808">Transferase</keyword>
<protein>
    <recommendedName>
        <fullName evidence="2">Trichothecene 3-O-acetyltransferase-like N-terminal domain-containing protein</fullName>
    </recommendedName>
</protein>
<dbReference type="InterPro" id="IPR050317">
    <property type="entry name" value="Plant_Fungal_Acyltransferase"/>
</dbReference>
<dbReference type="Pfam" id="PF22664">
    <property type="entry name" value="TRI-like_N"/>
    <property type="match status" value="1"/>
</dbReference>
<dbReference type="PANTHER" id="PTHR31642">
    <property type="entry name" value="TRICHOTHECENE 3-O-ACETYLTRANSFERASE"/>
    <property type="match status" value="1"/>
</dbReference>
<organism evidence="3 4">
    <name type="scientific">Apodospora peruviana</name>
    <dbReference type="NCBI Taxonomy" id="516989"/>
    <lineage>
        <taxon>Eukaryota</taxon>
        <taxon>Fungi</taxon>
        <taxon>Dikarya</taxon>
        <taxon>Ascomycota</taxon>
        <taxon>Pezizomycotina</taxon>
        <taxon>Sordariomycetes</taxon>
        <taxon>Sordariomycetidae</taxon>
        <taxon>Sordariales</taxon>
        <taxon>Lasiosphaeriaceae</taxon>
        <taxon>Apodospora</taxon>
    </lineage>
</organism>
<feature type="domain" description="Trichothecene 3-O-acetyltransferase-like N-terminal" evidence="2">
    <location>
        <begin position="30"/>
        <end position="184"/>
    </location>
</feature>
<dbReference type="Gene3D" id="3.30.559.10">
    <property type="entry name" value="Chloramphenicol acetyltransferase-like domain"/>
    <property type="match status" value="2"/>
</dbReference>
<dbReference type="Proteomes" id="UP001283341">
    <property type="component" value="Unassembled WGS sequence"/>
</dbReference>
<evidence type="ECO:0000259" key="2">
    <source>
        <dbReference type="Pfam" id="PF22664"/>
    </source>
</evidence>
<reference evidence="3" key="2">
    <citation type="submission" date="2023-06" db="EMBL/GenBank/DDBJ databases">
        <authorList>
            <consortium name="Lawrence Berkeley National Laboratory"/>
            <person name="Haridas S."/>
            <person name="Hensen N."/>
            <person name="Bonometti L."/>
            <person name="Westerberg I."/>
            <person name="Brannstrom I.O."/>
            <person name="Guillou S."/>
            <person name="Cros-Aarteil S."/>
            <person name="Calhoun S."/>
            <person name="Kuo A."/>
            <person name="Mondo S."/>
            <person name="Pangilinan J."/>
            <person name="Riley R."/>
            <person name="Labutti K."/>
            <person name="Andreopoulos B."/>
            <person name="Lipzen A."/>
            <person name="Chen C."/>
            <person name="Yanf M."/>
            <person name="Daum C."/>
            <person name="Ng V."/>
            <person name="Clum A."/>
            <person name="Steindorff A."/>
            <person name="Ohm R."/>
            <person name="Martin F."/>
            <person name="Silar P."/>
            <person name="Natvig D."/>
            <person name="Lalanne C."/>
            <person name="Gautier V."/>
            <person name="Ament-Velasquez S.L."/>
            <person name="Kruys A."/>
            <person name="Hutchinson M.I."/>
            <person name="Powell A.J."/>
            <person name="Barry K."/>
            <person name="Miller A.N."/>
            <person name="Grigoriev I.V."/>
            <person name="Debuchy R."/>
            <person name="Gladieux P."/>
            <person name="Thoren M.H."/>
            <person name="Johannesson H."/>
        </authorList>
    </citation>
    <scope>NUCLEOTIDE SEQUENCE</scope>
    <source>
        <strain evidence="3">CBS 118394</strain>
    </source>
</reference>
<evidence type="ECO:0000313" key="4">
    <source>
        <dbReference type="Proteomes" id="UP001283341"/>
    </source>
</evidence>
<evidence type="ECO:0000313" key="3">
    <source>
        <dbReference type="EMBL" id="KAK3313620.1"/>
    </source>
</evidence>
<keyword evidence="4" id="KW-1185">Reference proteome</keyword>
<comment type="caution">
    <text evidence="3">The sequence shown here is derived from an EMBL/GenBank/DDBJ whole genome shotgun (WGS) entry which is preliminary data.</text>
</comment>
<dbReference type="InterPro" id="IPR054710">
    <property type="entry name" value="Tri101-like_N"/>
</dbReference>
<dbReference type="AlphaFoldDB" id="A0AAE0HVC9"/>
<gene>
    <name evidence="3" type="ORF">B0H66DRAFT_566639</name>
</gene>
<evidence type="ECO:0000256" key="1">
    <source>
        <dbReference type="ARBA" id="ARBA00022679"/>
    </source>
</evidence>